<dbReference type="Proteomes" id="UP001060771">
    <property type="component" value="Chromosome"/>
</dbReference>
<dbReference type="Gene3D" id="1.20.144.10">
    <property type="entry name" value="Phosphatidic acid phosphatase type 2/haloperoxidase"/>
    <property type="match status" value="2"/>
</dbReference>
<evidence type="ECO:0000313" key="4">
    <source>
        <dbReference type="Proteomes" id="UP001060771"/>
    </source>
</evidence>
<keyword evidence="1" id="KW-1133">Transmembrane helix</keyword>
<accession>A0ABM8BMA3</accession>
<name>A0ABM8BMA3_9CREN</name>
<protein>
    <recommendedName>
        <fullName evidence="2">Phosphatidic acid phosphatase type 2/haloperoxidase domain-containing protein</fullName>
    </recommendedName>
</protein>
<dbReference type="RefSeq" id="WP_188602202.1">
    <property type="nucleotide sequence ID" value="NZ_AP026830.1"/>
</dbReference>
<dbReference type="InterPro" id="IPR000326">
    <property type="entry name" value="PAP2/HPO"/>
</dbReference>
<organism evidence="3 4">
    <name type="scientific">Vulcanisaeta souniana JCM 11219</name>
    <dbReference type="NCBI Taxonomy" id="1293586"/>
    <lineage>
        <taxon>Archaea</taxon>
        <taxon>Thermoproteota</taxon>
        <taxon>Thermoprotei</taxon>
        <taxon>Thermoproteales</taxon>
        <taxon>Thermoproteaceae</taxon>
        <taxon>Vulcanisaeta</taxon>
    </lineage>
</organism>
<evidence type="ECO:0000313" key="3">
    <source>
        <dbReference type="EMBL" id="BDR92163.1"/>
    </source>
</evidence>
<feature type="transmembrane region" description="Helical" evidence="1">
    <location>
        <begin position="185"/>
        <end position="209"/>
    </location>
</feature>
<dbReference type="InterPro" id="IPR036938">
    <property type="entry name" value="PAP2/HPO_sf"/>
</dbReference>
<dbReference type="SMART" id="SM00014">
    <property type="entry name" value="acidPPc"/>
    <property type="match status" value="1"/>
</dbReference>
<gene>
    <name evidence="3" type="ORF">Vsou_12560</name>
</gene>
<keyword evidence="1" id="KW-0472">Membrane</keyword>
<dbReference type="Pfam" id="PF01569">
    <property type="entry name" value="PAP2"/>
    <property type="match status" value="1"/>
</dbReference>
<evidence type="ECO:0000259" key="2">
    <source>
        <dbReference type="SMART" id="SM00014"/>
    </source>
</evidence>
<dbReference type="PANTHER" id="PTHR14969:SF13">
    <property type="entry name" value="AT30094P"/>
    <property type="match status" value="1"/>
</dbReference>
<keyword evidence="1" id="KW-0812">Transmembrane</keyword>
<dbReference type="GeneID" id="76206801"/>
<dbReference type="SUPFAM" id="SSF48317">
    <property type="entry name" value="Acid phosphatase/Vanadium-dependent haloperoxidase"/>
    <property type="match status" value="1"/>
</dbReference>
<keyword evidence="4" id="KW-1185">Reference proteome</keyword>
<proteinExistence type="predicted"/>
<feature type="transmembrane region" description="Helical" evidence="1">
    <location>
        <begin position="88"/>
        <end position="109"/>
    </location>
</feature>
<dbReference type="PANTHER" id="PTHR14969">
    <property type="entry name" value="SPHINGOSINE-1-PHOSPHATE PHOSPHOHYDROLASE"/>
    <property type="match status" value="1"/>
</dbReference>
<sequence>MKVRIEHRHLYVALMLYALYALLTMYILMNSEANPVNTYLFFTVFNNKVQALTPLLTVISIDDYGRALFWIPIALILWYFGGRYRRASVLMVSAFVISLLLGELMKHIIYEPRPFLVLHITPLIHEQLDSSYPSGHALIVGTGAYSAIIALPWYVSLPLTLEALLVSYGRIYVGVHWPLDVIAGWLLGIANVELVLALPQYYGVIYMIMKKLLGWLSRRSNGSPTNY</sequence>
<feature type="domain" description="Phosphatidic acid phosphatase type 2/haloperoxidase" evidence="2">
    <location>
        <begin position="88"/>
        <end position="196"/>
    </location>
</feature>
<evidence type="ECO:0000256" key="1">
    <source>
        <dbReference type="SAM" id="Phobius"/>
    </source>
</evidence>
<reference evidence="4" key="1">
    <citation type="submission" date="2022-09" db="EMBL/GenBank/DDBJ databases">
        <title>Complete genome sequence of Vulcanisaeta souniana.</title>
        <authorList>
            <person name="Kato S."/>
            <person name="Itoh T."/>
            <person name="Ohkuma M."/>
        </authorList>
    </citation>
    <scope>NUCLEOTIDE SEQUENCE [LARGE SCALE GENOMIC DNA]</scope>
    <source>
        <strain evidence="4">JCM 11219</strain>
    </source>
</reference>
<feature type="transmembrane region" description="Helical" evidence="1">
    <location>
        <begin position="64"/>
        <end position="81"/>
    </location>
</feature>
<dbReference type="EMBL" id="AP026830">
    <property type="protein sequence ID" value="BDR92163.1"/>
    <property type="molecule type" value="Genomic_DNA"/>
</dbReference>
<feature type="transmembrane region" description="Helical" evidence="1">
    <location>
        <begin position="12"/>
        <end position="29"/>
    </location>
</feature>
<feature type="transmembrane region" description="Helical" evidence="1">
    <location>
        <begin position="135"/>
        <end position="154"/>
    </location>
</feature>